<sequence>MDAEKEPPPQPELQEADIAQNESQVPMAPKEEPSLEAKLSDEIRLRRFTEHVLDSRQQELEKQENLNAQLSKKVEALEKELAEARNQAKNKNKQFQDAKDQIFTLQAPRKDITESEASEAYTSLLRNIQRWAENRMKPILDDFDAGRLRARPSPVQATRFVSLLREPAKRCVNISEADEYHVMAVIMNYVWVVFFSKSFYCPLDDSDSDATLMWIEEIESTMSRLPRDPGQCREWRSETLTALAAQQAFKARRARFLTAVAEDLASILSVTVPRSSFAELNSSIRRSIVDPAAELAHRLQLASSIYALKWPARNAWSRLEVYECVNLASNGVALDLSGTTSTSAARRKVSYLFDLAPGLFVERIEGGKKSSTKTVHKPRVLVYGAETDIIQCPTVIRWVWDNSSGPQTHIREPFFRSTGPKPGRKA</sequence>
<feature type="compositionally biased region" description="Basic and acidic residues" evidence="2">
    <location>
        <begin position="29"/>
        <end position="39"/>
    </location>
</feature>
<organism evidence="3 4">
    <name type="scientific">Stachybotrys elegans</name>
    <dbReference type="NCBI Taxonomy" id="80388"/>
    <lineage>
        <taxon>Eukaryota</taxon>
        <taxon>Fungi</taxon>
        <taxon>Dikarya</taxon>
        <taxon>Ascomycota</taxon>
        <taxon>Pezizomycotina</taxon>
        <taxon>Sordariomycetes</taxon>
        <taxon>Hypocreomycetidae</taxon>
        <taxon>Hypocreales</taxon>
        <taxon>Stachybotryaceae</taxon>
        <taxon>Stachybotrys</taxon>
    </lineage>
</organism>
<reference evidence="3" key="1">
    <citation type="journal article" date="2021" name="Nat. Commun.">
        <title>Genetic determinants of endophytism in the Arabidopsis root mycobiome.</title>
        <authorList>
            <person name="Mesny F."/>
            <person name="Miyauchi S."/>
            <person name="Thiergart T."/>
            <person name="Pickel B."/>
            <person name="Atanasova L."/>
            <person name="Karlsson M."/>
            <person name="Huettel B."/>
            <person name="Barry K.W."/>
            <person name="Haridas S."/>
            <person name="Chen C."/>
            <person name="Bauer D."/>
            <person name="Andreopoulos W."/>
            <person name="Pangilinan J."/>
            <person name="LaButti K."/>
            <person name="Riley R."/>
            <person name="Lipzen A."/>
            <person name="Clum A."/>
            <person name="Drula E."/>
            <person name="Henrissat B."/>
            <person name="Kohler A."/>
            <person name="Grigoriev I.V."/>
            <person name="Martin F.M."/>
            <person name="Hacquard S."/>
        </authorList>
    </citation>
    <scope>NUCLEOTIDE SEQUENCE</scope>
    <source>
        <strain evidence="3">MPI-CAGE-CH-0235</strain>
    </source>
</reference>
<name>A0A8K0WRH6_9HYPO</name>
<evidence type="ECO:0000313" key="4">
    <source>
        <dbReference type="Proteomes" id="UP000813444"/>
    </source>
</evidence>
<evidence type="ECO:0000256" key="1">
    <source>
        <dbReference type="SAM" id="Coils"/>
    </source>
</evidence>
<keyword evidence="1" id="KW-0175">Coiled coil</keyword>
<gene>
    <name evidence="3" type="ORF">B0I35DRAFT_409779</name>
</gene>
<proteinExistence type="predicted"/>
<dbReference type="OrthoDB" id="4755094at2759"/>
<accession>A0A8K0WRH6</accession>
<dbReference type="AlphaFoldDB" id="A0A8K0WRH6"/>
<feature type="coiled-coil region" evidence="1">
    <location>
        <begin position="53"/>
        <end position="101"/>
    </location>
</feature>
<dbReference type="EMBL" id="JAGPNK010000008">
    <property type="protein sequence ID" value="KAH7316593.1"/>
    <property type="molecule type" value="Genomic_DNA"/>
</dbReference>
<evidence type="ECO:0000313" key="3">
    <source>
        <dbReference type="EMBL" id="KAH7316593.1"/>
    </source>
</evidence>
<dbReference type="Proteomes" id="UP000813444">
    <property type="component" value="Unassembled WGS sequence"/>
</dbReference>
<comment type="caution">
    <text evidence="3">The sequence shown here is derived from an EMBL/GenBank/DDBJ whole genome shotgun (WGS) entry which is preliminary data.</text>
</comment>
<feature type="region of interest" description="Disordered" evidence="2">
    <location>
        <begin position="1"/>
        <end position="39"/>
    </location>
</feature>
<evidence type="ECO:0000256" key="2">
    <source>
        <dbReference type="SAM" id="MobiDB-lite"/>
    </source>
</evidence>
<protein>
    <submittedName>
        <fullName evidence="3">Uncharacterized protein</fullName>
    </submittedName>
</protein>
<keyword evidence="4" id="KW-1185">Reference proteome</keyword>